<accession>A0AAD6IJ19</accession>
<evidence type="ECO:0000313" key="2">
    <source>
        <dbReference type="EMBL" id="KAJ6047947.1"/>
    </source>
</evidence>
<keyword evidence="3" id="KW-1185">Reference proteome</keyword>
<name>A0AAD6IJ19_PENCN</name>
<organism evidence="2 3">
    <name type="scientific">Penicillium canescens</name>
    <dbReference type="NCBI Taxonomy" id="5083"/>
    <lineage>
        <taxon>Eukaryota</taxon>
        <taxon>Fungi</taxon>
        <taxon>Dikarya</taxon>
        <taxon>Ascomycota</taxon>
        <taxon>Pezizomycotina</taxon>
        <taxon>Eurotiomycetes</taxon>
        <taxon>Eurotiomycetidae</taxon>
        <taxon>Eurotiales</taxon>
        <taxon>Aspergillaceae</taxon>
        <taxon>Penicillium</taxon>
    </lineage>
</organism>
<gene>
    <name evidence="2" type="ORF">N7460_004094</name>
</gene>
<dbReference type="EMBL" id="JAQJZL010000003">
    <property type="protein sequence ID" value="KAJ6047947.1"/>
    <property type="molecule type" value="Genomic_DNA"/>
</dbReference>
<protein>
    <submittedName>
        <fullName evidence="2">Uncharacterized protein</fullName>
    </submittedName>
</protein>
<dbReference type="AlphaFoldDB" id="A0AAD6IJ19"/>
<evidence type="ECO:0000313" key="3">
    <source>
        <dbReference type="Proteomes" id="UP001219568"/>
    </source>
</evidence>
<feature type="region of interest" description="Disordered" evidence="1">
    <location>
        <begin position="161"/>
        <end position="182"/>
    </location>
</feature>
<reference evidence="2" key="2">
    <citation type="submission" date="2023-01" db="EMBL/GenBank/DDBJ databases">
        <authorList>
            <person name="Petersen C."/>
        </authorList>
    </citation>
    <scope>NUCLEOTIDE SEQUENCE</scope>
    <source>
        <strain evidence="2">IBT 15450</strain>
    </source>
</reference>
<evidence type="ECO:0000256" key="1">
    <source>
        <dbReference type="SAM" id="MobiDB-lite"/>
    </source>
</evidence>
<sequence length="245" mass="26688">MFVQVDEITFPGLPTSTRIESSQHPGREVTADMLTTDRVPWDVSPNDPAVLSISNEYGGVHSIQLHTFCQGSRPDGEKCPVCFEEDSDTPIILQCDTFREFMELVGIPDPAGALELFGVFELVAAFEPDFWGWLEGVSVVEGLRRVLAVAVRVLYTTGTDANREADGTTGTENEHQEGTEHDIGHVQVICGSQLEDNDRKHAGGIQQADEDDDTVTGFALAPATTIHTMAVPKAKDPFSGILMRT</sequence>
<reference evidence="2" key="1">
    <citation type="journal article" date="2023" name="IMA Fungus">
        <title>Comparative genomic study of the Penicillium genus elucidates a diverse pangenome and 15 lateral gene transfer events.</title>
        <authorList>
            <person name="Petersen C."/>
            <person name="Sorensen T."/>
            <person name="Nielsen M.R."/>
            <person name="Sondergaard T.E."/>
            <person name="Sorensen J.L."/>
            <person name="Fitzpatrick D.A."/>
            <person name="Frisvad J.C."/>
            <person name="Nielsen K.L."/>
        </authorList>
    </citation>
    <scope>NUCLEOTIDE SEQUENCE</scope>
    <source>
        <strain evidence="2">IBT 15450</strain>
    </source>
</reference>
<dbReference type="Proteomes" id="UP001219568">
    <property type="component" value="Unassembled WGS sequence"/>
</dbReference>
<proteinExistence type="predicted"/>
<comment type="caution">
    <text evidence="2">The sequence shown here is derived from an EMBL/GenBank/DDBJ whole genome shotgun (WGS) entry which is preliminary data.</text>
</comment>